<evidence type="ECO:0008006" key="5">
    <source>
        <dbReference type="Google" id="ProtNLM"/>
    </source>
</evidence>
<dbReference type="RefSeq" id="WP_146590102.1">
    <property type="nucleotide sequence ID" value="NZ_SJPO01000010.1"/>
</dbReference>
<name>A0A5C5YGR2_9BACT</name>
<gene>
    <name evidence="3" type="ORF">Pla123a_39530</name>
</gene>
<feature type="signal peptide" evidence="2">
    <location>
        <begin position="1"/>
        <end position="29"/>
    </location>
</feature>
<dbReference type="EMBL" id="SJPO01000010">
    <property type="protein sequence ID" value="TWT73615.1"/>
    <property type="molecule type" value="Genomic_DNA"/>
</dbReference>
<sequence length="373" mass="39503" precursor="true">MRGISNAAHLIGAPRLVVSLSLLAAFAHAAPSPLDRRVSALPGGVELRDRADSLALAGWGQVLLDRRVDPHWLLAGAGPGRLGDSLNATLAAHGGAVSDLGGVLYIGPADSAANLRTLAAMAEGRLSRLDAGSRAAMRRVDSLSWPRLTEPRELIESLLAGHGLRITNPDRLPHDVWPAGRLPAMSLSDRLTLLLVGFDLTWAPAGERGAIELAPAPPQPTLTKSYRIASRANWSAEDFRAAFPDARVERRGSSLELTGRVEAHDHLQTVLRGGRKAADSPGPRSESPGEQRLTLSVRSQPARAVLEKVAGALSFRIDYDPAHSAEVLGALAKRIDVSVSQATPGELLEQIAAQSGVAIKVEENVVRVTLADE</sequence>
<proteinExistence type="predicted"/>
<feature type="region of interest" description="Disordered" evidence="1">
    <location>
        <begin position="266"/>
        <end position="296"/>
    </location>
</feature>
<dbReference type="AlphaFoldDB" id="A0A5C5YGR2"/>
<protein>
    <recommendedName>
        <fullName evidence="5">Bacterial type II/III secretion system short domain protein</fullName>
    </recommendedName>
</protein>
<evidence type="ECO:0000313" key="4">
    <source>
        <dbReference type="Proteomes" id="UP000318478"/>
    </source>
</evidence>
<comment type="caution">
    <text evidence="3">The sequence shown here is derived from an EMBL/GenBank/DDBJ whole genome shotgun (WGS) entry which is preliminary data.</text>
</comment>
<keyword evidence="2" id="KW-0732">Signal</keyword>
<keyword evidence="4" id="KW-1185">Reference proteome</keyword>
<feature type="chain" id="PRO_5022725634" description="Bacterial type II/III secretion system short domain protein" evidence="2">
    <location>
        <begin position="30"/>
        <end position="373"/>
    </location>
</feature>
<evidence type="ECO:0000256" key="2">
    <source>
        <dbReference type="SAM" id="SignalP"/>
    </source>
</evidence>
<dbReference type="Gene3D" id="3.55.50.30">
    <property type="match status" value="1"/>
</dbReference>
<evidence type="ECO:0000313" key="3">
    <source>
        <dbReference type="EMBL" id="TWT73615.1"/>
    </source>
</evidence>
<dbReference type="OrthoDB" id="286171at2"/>
<dbReference type="Proteomes" id="UP000318478">
    <property type="component" value="Unassembled WGS sequence"/>
</dbReference>
<evidence type="ECO:0000256" key="1">
    <source>
        <dbReference type="SAM" id="MobiDB-lite"/>
    </source>
</evidence>
<accession>A0A5C5YGR2</accession>
<organism evidence="3 4">
    <name type="scientific">Posidoniimonas polymericola</name>
    <dbReference type="NCBI Taxonomy" id="2528002"/>
    <lineage>
        <taxon>Bacteria</taxon>
        <taxon>Pseudomonadati</taxon>
        <taxon>Planctomycetota</taxon>
        <taxon>Planctomycetia</taxon>
        <taxon>Pirellulales</taxon>
        <taxon>Lacipirellulaceae</taxon>
        <taxon>Posidoniimonas</taxon>
    </lineage>
</organism>
<reference evidence="3 4" key="1">
    <citation type="submission" date="2019-02" db="EMBL/GenBank/DDBJ databases">
        <title>Deep-cultivation of Planctomycetes and their phenomic and genomic characterization uncovers novel biology.</title>
        <authorList>
            <person name="Wiegand S."/>
            <person name="Jogler M."/>
            <person name="Boedeker C."/>
            <person name="Pinto D."/>
            <person name="Vollmers J."/>
            <person name="Rivas-Marin E."/>
            <person name="Kohn T."/>
            <person name="Peeters S.H."/>
            <person name="Heuer A."/>
            <person name="Rast P."/>
            <person name="Oberbeckmann S."/>
            <person name="Bunk B."/>
            <person name="Jeske O."/>
            <person name="Meyerdierks A."/>
            <person name="Storesund J.E."/>
            <person name="Kallscheuer N."/>
            <person name="Luecker S."/>
            <person name="Lage O.M."/>
            <person name="Pohl T."/>
            <person name="Merkel B.J."/>
            <person name="Hornburger P."/>
            <person name="Mueller R.-W."/>
            <person name="Bruemmer F."/>
            <person name="Labrenz M."/>
            <person name="Spormann A.M."/>
            <person name="Op Den Camp H."/>
            <person name="Overmann J."/>
            <person name="Amann R."/>
            <person name="Jetten M.S.M."/>
            <person name="Mascher T."/>
            <person name="Medema M.H."/>
            <person name="Devos D.P."/>
            <person name="Kaster A.-K."/>
            <person name="Ovreas L."/>
            <person name="Rohde M."/>
            <person name="Galperin M.Y."/>
            <person name="Jogler C."/>
        </authorList>
    </citation>
    <scope>NUCLEOTIDE SEQUENCE [LARGE SCALE GENOMIC DNA]</scope>
    <source>
        <strain evidence="3 4">Pla123a</strain>
    </source>
</reference>